<evidence type="ECO:0000313" key="3">
    <source>
        <dbReference type="EMBL" id="KAK3228262.1"/>
    </source>
</evidence>
<dbReference type="AlphaFoldDB" id="A0AAE0EHR6"/>
<keyword evidence="1" id="KW-0694">RNA-binding</keyword>
<accession>A0AAE0EHR6</accession>
<name>A0AAE0EHR6_9ROSI</name>
<dbReference type="EMBL" id="JANJYJ010000002">
    <property type="protein sequence ID" value="KAK3228262.1"/>
    <property type="molecule type" value="Genomic_DNA"/>
</dbReference>
<proteinExistence type="predicted"/>
<organism evidence="3 4">
    <name type="scientific">Dipteronia sinensis</name>
    <dbReference type="NCBI Taxonomy" id="43782"/>
    <lineage>
        <taxon>Eukaryota</taxon>
        <taxon>Viridiplantae</taxon>
        <taxon>Streptophyta</taxon>
        <taxon>Embryophyta</taxon>
        <taxon>Tracheophyta</taxon>
        <taxon>Spermatophyta</taxon>
        <taxon>Magnoliopsida</taxon>
        <taxon>eudicotyledons</taxon>
        <taxon>Gunneridae</taxon>
        <taxon>Pentapetalae</taxon>
        <taxon>rosids</taxon>
        <taxon>malvids</taxon>
        <taxon>Sapindales</taxon>
        <taxon>Sapindaceae</taxon>
        <taxon>Hippocastanoideae</taxon>
        <taxon>Acereae</taxon>
        <taxon>Dipteronia</taxon>
    </lineage>
</organism>
<comment type="caution">
    <text evidence="3">The sequence shown here is derived from an EMBL/GenBank/DDBJ whole genome shotgun (WGS) entry which is preliminary data.</text>
</comment>
<dbReference type="Proteomes" id="UP001281410">
    <property type="component" value="Unassembled WGS sequence"/>
</dbReference>
<evidence type="ECO:0000259" key="2">
    <source>
        <dbReference type="PROSITE" id="PS50102"/>
    </source>
</evidence>
<dbReference type="GO" id="GO:0003723">
    <property type="term" value="F:RNA binding"/>
    <property type="evidence" value="ECO:0007669"/>
    <property type="project" value="UniProtKB-UniRule"/>
</dbReference>
<dbReference type="InterPro" id="IPR035979">
    <property type="entry name" value="RBD_domain_sf"/>
</dbReference>
<dbReference type="InterPro" id="IPR000504">
    <property type="entry name" value="RRM_dom"/>
</dbReference>
<dbReference type="Gene3D" id="3.30.70.330">
    <property type="match status" value="1"/>
</dbReference>
<feature type="domain" description="RRM" evidence="2">
    <location>
        <begin position="9"/>
        <end position="86"/>
    </location>
</feature>
<protein>
    <recommendedName>
        <fullName evidence="2">RRM domain-containing protein</fullName>
    </recommendedName>
</protein>
<dbReference type="SUPFAM" id="SSF54928">
    <property type="entry name" value="RNA-binding domain, RBD"/>
    <property type="match status" value="1"/>
</dbReference>
<reference evidence="3" key="1">
    <citation type="journal article" date="2023" name="Plant J.">
        <title>Genome sequences and population genomics provide insights into the demographic history, inbreeding, and mutation load of two 'living fossil' tree species of Dipteronia.</title>
        <authorList>
            <person name="Feng Y."/>
            <person name="Comes H.P."/>
            <person name="Chen J."/>
            <person name="Zhu S."/>
            <person name="Lu R."/>
            <person name="Zhang X."/>
            <person name="Li P."/>
            <person name="Qiu J."/>
            <person name="Olsen K.M."/>
            <person name="Qiu Y."/>
        </authorList>
    </citation>
    <scope>NUCLEOTIDE SEQUENCE</scope>
    <source>
        <strain evidence="3">NBL</strain>
    </source>
</reference>
<dbReference type="InterPro" id="IPR012677">
    <property type="entry name" value="Nucleotide-bd_a/b_plait_sf"/>
</dbReference>
<keyword evidence="4" id="KW-1185">Reference proteome</keyword>
<sequence length="224" mass="25466">MRDFRDSMFSINVNNLNPVVDSACLWGVFKVFGRVRDVFLSSKNGGRMSFYAFIMFNTLEEANRKQRKVDRKSVLNKDVDQKSSSFEEVVKGARRRDTIAWLIERLSPTTVVGLAERSKVAVLSIGQLERPTGCIGLEAEGAFGGLISFWDECVFTVKACVLNKGRGFQGGNKVRFWCKIKIGLVPLKEAFPRVFVLAIKKEGVVKEFGHWVGHRWAWEVKLRR</sequence>
<dbReference type="PROSITE" id="PS50102">
    <property type="entry name" value="RRM"/>
    <property type="match status" value="1"/>
</dbReference>
<evidence type="ECO:0000256" key="1">
    <source>
        <dbReference type="PROSITE-ProRule" id="PRU00176"/>
    </source>
</evidence>
<gene>
    <name evidence="3" type="ORF">Dsin_008124</name>
</gene>
<dbReference type="Pfam" id="PF00076">
    <property type="entry name" value="RRM_1"/>
    <property type="match status" value="1"/>
</dbReference>
<evidence type="ECO:0000313" key="4">
    <source>
        <dbReference type="Proteomes" id="UP001281410"/>
    </source>
</evidence>